<evidence type="ECO:0000256" key="5">
    <source>
        <dbReference type="ARBA" id="ARBA00022962"/>
    </source>
</evidence>
<dbReference type="PANTHER" id="PTHR10937">
    <property type="entry name" value="GLUCOSAMINE--FRUCTOSE-6-PHOSPHATE AMINOTRANSFERASE, ISOMERIZING"/>
    <property type="match status" value="1"/>
</dbReference>
<keyword evidence="5" id="KW-0315">Glutamine amidotransferase</keyword>
<protein>
    <recommendedName>
        <fullName evidence="3">Glutamine--fructose-6-phosphate aminotransferase [isomerizing]</fullName>
        <ecNumber evidence="2">2.6.1.16</ecNumber>
    </recommendedName>
</protein>
<dbReference type="EMBL" id="MKIO01000031">
    <property type="protein sequence ID" value="OLP54748.1"/>
    <property type="molecule type" value="Genomic_DNA"/>
</dbReference>
<reference evidence="6 7" key="1">
    <citation type="submission" date="2016-09" db="EMBL/GenBank/DDBJ databases">
        <title>Rhizobium sp. nov., a novel species isolated from the rice rhizosphere.</title>
        <authorList>
            <person name="Zhao J."/>
            <person name="Zhang X."/>
        </authorList>
    </citation>
    <scope>NUCLEOTIDE SEQUENCE [LARGE SCALE GENOMIC DNA]</scope>
    <source>
        <strain evidence="6 7">MH17</strain>
    </source>
</reference>
<dbReference type="AlphaFoldDB" id="A0A1Q9AHN2"/>
<organism evidence="6 7">
    <name type="scientific">Xaviernesmea rhizosphaerae</name>
    <dbReference type="NCBI Taxonomy" id="1672749"/>
    <lineage>
        <taxon>Bacteria</taxon>
        <taxon>Pseudomonadati</taxon>
        <taxon>Pseudomonadota</taxon>
        <taxon>Alphaproteobacteria</taxon>
        <taxon>Hyphomicrobiales</taxon>
        <taxon>Rhizobiaceae</taxon>
        <taxon>Rhizobium/Agrobacterium group</taxon>
        <taxon>Xaviernesmea</taxon>
    </lineage>
</organism>
<accession>A0A1Q9AHN2</accession>
<evidence type="ECO:0000313" key="6">
    <source>
        <dbReference type="EMBL" id="OLP54748.1"/>
    </source>
</evidence>
<dbReference type="InterPro" id="IPR046348">
    <property type="entry name" value="SIS_dom_sf"/>
</dbReference>
<dbReference type="EC" id="2.6.1.16" evidence="2"/>
<dbReference type="GO" id="GO:0004360">
    <property type="term" value="F:glutamine-fructose-6-phosphate transaminase (isomerizing) activity"/>
    <property type="evidence" value="ECO:0007669"/>
    <property type="project" value="UniProtKB-EC"/>
</dbReference>
<comment type="caution">
    <text evidence="6">The sequence shown here is derived from an EMBL/GenBank/DDBJ whole genome shotgun (WGS) entry which is preliminary data.</text>
</comment>
<dbReference type="Gene3D" id="3.40.50.10490">
    <property type="entry name" value="Glucose-6-phosphate isomerase like protein, domain 1"/>
    <property type="match status" value="2"/>
</dbReference>
<evidence type="ECO:0000256" key="1">
    <source>
        <dbReference type="ARBA" id="ARBA00001031"/>
    </source>
</evidence>
<dbReference type="CDD" id="cd05009">
    <property type="entry name" value="SIS_GlmS_GlmD_2"/>
    <property type="match status" value="1"/>
</dbReference>
<dbReference type="GO" id="GO:0006487">
    <property type="term" value="P:protein N-linked glycosylation"/>
    <property type="evidence" value="ECO:0007669"/>
    <property type="project" value="TreeGrafter"/>
</dbReference>
<name>A0A1Q9AHN2_9HYPH</name>
<dbReference type="OrthoDB" id="6622555at2"/>
<dbReference type="STRING" id="1672749.BJF92_13090"/>
<keyword evidence="6" id="KW-0808">Transferase</keyword>
<dbReference type="Proteomes" id="UP000186143">
    <property type="component" value="Unassembled WGS sequence"/>
</dbReference>
<dbReference type="PANTHER" id="PTHR10937:SF0">
    <property type="entry name" value="GLUTAMINE--FRUCTOSE-6-PHOSPHATE TRANSAMINASE (ISOMERIZING)"/>
    <property type="match status" value="1"/>
</dbReference>
<keyword evidence="4 6" id="KW-0032">Aminotransferase</keyword>
<dbReference type="SUPFAM" id="SSF53697">
    <property type="entry name" value="SIS domain"/>
    <property type="match status" value="1"/>
</dbReference>
<evidence type="ECO:0000313" key="7">
    <source>
        <dbReference type="Proteomes" id="UP000186143"/>
    </source>
</evidence>
<gene>
    <name evidence="6" type="ORF">BJF92_13090</name>
</gene>
<dbReference type="GO" id="GO:0006047">
    <property type="term" value="P:UDP-N-acetylglucosamine metabolic process"/>
    <property type="evidence" value="ECO:0007669"/>
    <property type="project" value="TreeGrafter"/>
</dbReference>
<evidence type="ECO:0000256" key="3">
    <source>
        <dbReference type="ARBA" id="ARBA00016090"/>
    </source>
</evidence>
<dbReference type="GO" id="GO:0097367">
    <property type="term" value="F:carbohydrate derivative binding"/>
    <property type="evidence" value="ECO:0007669"/>
    <property type="project" value="InterPro"/>
</dbReference>
<dbReference type="GO" id="GO:0006002">
    <property type="term" value="P:fructose 6-phosphate metabolic process"/>
    <property type="evidence" value="ECO:0007669"/>
    <property type="project" value="TreeGrafter"/>
</dbReference>
<sequence length="330" mass="33707">MSYRATIARQPDSLRDSIAAASADLEQIDISPLQKGLIGITGIGASFAAATVVAGEFQRIGRRAHAVRAVDLIHGGDMADSILAMSAGGRSIEPVSAIKAHPGRPSFGITKDGNNPLSSAVNAHIHFASGSDATPSSTGYTGTLVAAGLLADKVAGAASLDWATLPALAAEVLENAGTRMEAAAAIFADRRAIDCVGAGSSFGTADGASLLIREAARIPAGPSDTLHYLHGPMEPMDASTGVVIIGDGREIKLAQDMAAIGSGVVLITAEDVADAENLVVIRVPAQVNRIARGILDILPAQLLAATLSDAAGLTDTKFRYRQTDTKIQAA</sequence>
<evidence type="ECO:0000256" key="2">
    <source>
        <dbReference type="ARBA" id="ARBA00012916"/>
    </source>
</evidence>
<evidence type="ECO:0000256" key="4">
    <source>
        <dbReference type="ARBA" id="ARBA00022576"/>
    </source>
</evidence>
<dbReference type="InterPro" id="IPR035490">
    <property type="entry name" value="GlmS/FrlB_SIS"/>
</dbReference>
<dbReference type="RefSeq" id="WP_075635309.1">
    <property type="nucleotide sequence ID" value="NZ_MKIO01000031.1"/>
</dbReference>
<proteinExistence type="predicted"/>
<comment type="catalytic activity">
    <reaction evidence="1">
        <text>D-fructose 6-phosphate + L-glutamine = D-glucosamine 6-phosphate + L-glutamate</text>
        <dbReference type="Rhea" id="RHEA:13237"/>
        <dbReference type="ChEBI" id="CHEBI:29985"/>
        <dbReference type="ChEBI" id="CHEBI:58359"/>
        <dbReference type="ChEBI" id="CHEBI:58725"/>
        <dbReference type="ChEBI" id="CHEBI:61527"/>
        <dbReference type="EC" id="2.6.1.16"/>
    </reaction>
</comment>